<name>A0A7Y5EK87_9GAMM</name>
<evidence type="ECO:0000313" key="1">
    <source>
        <dbReference type="EMBL" id="NRQ41848.1"/>
    </source>
</evidence>
<dbReference type="Proteomes" id="UP000523161">
    <property type="component" value="Unassembled WGS sequence"/>
</dbReference>
<comment type="caution">
    <text evidence="1">The sequence shown here is derived from an EMBL/GenBank/DDBJ whole genome shotgun (WGS) entry which is preliminary data.</text>
</comment>
<sequence length="150" mass="17344">MDRDEDLIRGVGYMVIQASHLEREIEELCRWLGLAFPRPEHHETIRVSDKIKWCKQKIKDANDHTLESLDKALDKTVNLLEKRNKLVHGQIYFASNAPEKIISTKKGVHERELLASEVYDLAENIFELHQSLLGENAFKLVEALKDKINA</sequence>
<keyword evidence="2" id="KW-1185">Reference proteome</keyword>
<evidence type="ECO:0008006" key="3">
    <source>
        <dbReference type="Google" id="ProtNLM"/>
    </source>
</evidence>
<dbReference type="EMBL" id="JABSOD010000004">
    <property type="protein sequence ID" value="NRQ41848.1"/>
    <property type="molecule type" value="Genomic_DNA"/>
</dbReference>
<dbReference type="AlphaFoldDB" id="A0A7Y5EK87"/>
<accession>A0A7Y5EK87</accession>
<protein>
    <recommendedName>
        <fullName evidence="3">Apea-like HEPN domain-containing protein</fullName>
    </recommendedName>
</protein>
<dbReference type="RefSeq" id="WP_173500103.1">
    <property type="nucleotide sequence ID" value="NZ_JABSOD010000004.1"/>
</dbReference>
<evidence type="ECO:0000313" key="2">
    <source>
        <dbReference type="Proteomes" id="UP000523161"/>
    </source>
</evidence>
<gene>
    <name evidence="1" type="ORF">HRH59_04580</name>
</gene>
<organism evidence="1 2">
    <name type="scientific">Rheinheimera lutimaris</name>
    <dbReference type="NCBI Taxonomy" id="2740584"/>
    <lineage>
        <taxon>Bacteria</taxon>
        <taxon>Pseudomonadati</taxon>
        <taxon>Pseudomonadota</taxon>
        <taxon>Gammaproteobacteria</taxon>
        <taxon>Chromatiales</taxon>
        <taxon>Chromatiaceae</taxon>
        <taxon>Rheinheimera</taxon>
    </lineage>
</organism>
<proteinExistence type="predicted"/>
<reference evidence="1 2" key="1">
    <citation type="submission" date="2020-06" db="EMBL/GenBank/DDBJ databases">
        <title>Rheinheimera sp. nov., a marine bacterium isolated from coastal.</title>
        <authorList>
            <person name="Yu Q."/>
            <person name="Qi Y."/>
            <person name="Pu J."/>
        </authorList>
    </citation>
    <scope>NUCLEOTIDE SEQUENCE [LARGE SCALE GENOMIC DNA]</scope>
    <source>
        <strain evidence="1 2">YQF-2</strain>
    </source>
</reference>